<dbReference type="AlphaFoldDB" id="A0A562VBL8"/>
<keyword evidence="10" id="KW-1185">Reference proteome</keyword>
<organism evidence="9 10">
    <name type="scientific">Stackebrandtia albiflava</name>
    <dbReference type="NCBI Taxonomy" id="406432"/>
    <lineage>
        <taxon>Bacteria</taxon>
        <taxon>Bacillati</taxon>
        <taxon>Actinomycetota</taxon>
        <taxon>Actinomycetes</taxon>
        <taxon>Glycomycetales</taxon>
        <taxon>Glycomycetaceae</taxon>
        <taxon>Stackebrandtia</taxon>
    </lineage>
</organism>
<keyword evidence="4" id="KW-1003">Cell membrane</keyword>
<sequence length="342" mass="34191">MRPHPGTVVIRYRRFSVLLRPRPLAVGIGLLGAVAAACALSVAVGNGETTGFTAVQALWGGGEPVAGRIVHVLRVPRFVAGLVAGAALGIAGCLIQTLARNRLATPDLVGVNDGATVAVLLSVVGGTAGAVGAWWAGPVGAMAAAALVVAVAGGLGDTGYRVLVVGIGLSVAIDAVTELTLARQDIDAARGLFSWTLGYLNGRDYDVALPVGIGLAVLLPPALLAARTLRLLRFGDDTAAGLGAVPTRIRLGALGIAVLLAGLAVGVGGPIAFVAMIAPVLAQRLARESPVPVIVSGLLGGVLVTVADTLGRAFGTVEIPAGVITGILGGPFLLWVLLSRRG</sequence>
<dbReference type="InterPro" id="IPR000522">
    <property type="entry name" value="ABC_transptr_permease_BtuC"/>
</dbReference>
<dbReference type="SUPFAM" id="SSF81345">
    <property type="entry name" value="ABC transporter involved in vitamin B12 uptake, BtuC"/>
    <property type="match status" value="1"/>
</dbReference>
<evidence type="ECO:0000256" key="5">
    <source>
        <dbReference type="ARBA" id="ARBA00022692"/>
    </source>
</evidence>
<dbReference type="Proteomes" id="UP000321617">
    <property type="component" value="Unassembled WGS sequence"/>
</dbReference>
<keyword evidence="6 8" id="KW-1133">Transmembrane helix</keyword>
<evidence type="ECO:0000313" key="9">
    <source>
        <dbReference type="EMBL" id="TWJ15217.1"/>
    </source>
</evidence>
<evidence type="ECO:0000256" key="8">
    <source>
        <dbReference type="SAM" id="Phobius"/>
    </source>
</evidence>
<evidence type="ECO:0000256" key="7">
    <source>
        <dbReference type="ARBA" id="ARBA00023136"/>
    </source>
</evidence>
<evidence type="ECO:0000256" key="1">
    <source>
        <dbReference type="ARBA" id="ARBA00004651"/>
    </source>
</evidence>
<name>A0A562VBL8_9ACTN</name>
<dbReference type="GO" id="GO:0005886">
    <property type="term" value="C:plasma membrane"/>
    <property type="evidence" value="ECO:0007669"/>
    <property type="project" value="UniProtKB-SubCell"/>
</dbReference>
<feature type="transmembrane region" description="Helical" evidence="8">
    <location>
        <begin position="207"/>
        <end position="229"/>
    </location>
</feature>
<evidence type="ECO:0000256" key="3">
    <source>
        <dbReference type="ARBA" id="ARBA00022448"/>
    </source>
</evidence>
<reference evidence="9 10" key="1">
    <citation type="journal article" date="2013" name="Stand. Genomic Sci.">
        <title>Genomic Encyclopedia of Type Strains, Phase I: The one thousand microbial genomes (KMG-I) project.</title>
        <authorList>
            <person name="Kyrpides N.C."/>
            <person name="Woyke T."/>
            <person name="Eisen J.A."/>
            <person name="Garrity G."/>
            <person name="Lilburn T.G."/>
            <person name="Beck B.J."/>
            <person name="Whitman W.B."/>
            <person name="Hugenholtz P."/>
            <person name="Klenk H.P."/>
        </authorList>
    </citation>
    <scope>NUCLEOTIDE SEQUENCE [LARGE SCALE GENOMIC DNA]</scope>
    <source>
        <strain evidence="9 10">DSM 45044</strain>
    </source>
</reference>
<evidence type="ECO:0000313" key="10">
    <source>
        <dbReference type="Proteomes" id="UP000321617"/>
    </source>
</evidence>
<comment type="caution">
    <text evidence="9">The sequence shown here is derived from an EMBL/GenBank/DDBJ whole genome shotgun (WGS) entry which is preliminary data.</text>
</comment>
<keyword evidence="7 8" id="KW-0472">Membrane</keyword>
<protein>
    <submittedName>
        <fullName evidence="9">Iron complex transport system permease protein</fullName>
    </submittedName>
</protein>
<feature type="transmembrane region" description="Helical" evidence="8">
    <location>
        <begin position="249"/>
        <end position="278"/>
    </location>
</feature>
<dbReference type="GO" id="GO:0022857">
    <property type="term" value="F:transmembrane transporter activity"/>
    <property type="evidence" value="ECO:0007669"/>
    <property type="project" value="InterPro"/>
</dbReference>
<evidence type="ECO:0000256" key="6">
    <source>
        <dbReference type="ARBA" id="ARBA00022989"/>
    </source>
</evidence>
<dbReference type="PANTHER" id="PTHR30472">
    <property type="entry name" value="FERRIC ENTEROBACTIN TRANSPORT SYSTEM PERMEASE PROTEIN"/>
    <property type="match status" value="1"/>
</dbReference>
<evidence type="ECO:0000256" key="4">
    <source>
        <dbReference type="ARBA" id="ARBA00022475"/>
    </source>
</evidence>
<proteinExistence type="inferred from homology"/>
<dbReference type="GO" id="GO:0033214">
    <property type="term" value="P:siderophore-iron import into cell"/>
    <property type="evidence" value="ECO:0007669"/>
    <property type="project" value="TreeGrafter"/>
</dbReference>
<comment type="subcellular location">
    <subcellularLocation>
        <location evidence="1">Cell membrane</location>
        <topology evidence="1">Multi-pass membrane protein</topology>
    </subcellularLocation>
</comment>
<gene>
    <name evidence="9" type="ORF">LX16_0917</name>
</gene>
<feature type="transmembrane region" description="Helical" evidence="8">
    <location>
        <begin position="141"/>
        <end position="160"/>
    </location>
</feature>
<dbReference type="Gene3D" id="1.10.3470.10">
    <property type="entry name" value="ABC transporter involved in vitamin B12 uptake, BtuC"/>
    <property type="match status" value="1"/>
</dbReference>
<accession>A0A562VBL8</accession>
<dbReference type="Pfam" id="PF01032">
    <property type="entry name" value="FecCD"/>
    <property type="match status" value="1"/>
</dbReference>
<feature type="transmembrane region" description="Helical" evidence="8">
    <location>
        <begin position="290"/>
        <end position="307"/>
    </location>
</feature>
<feature type="transmembrane region" description="Helical" evidence="8">
    <location>
        <begin position="21"/>
        <end position="44"/>
    </location>
</feature>
<feature type="transmembrane region" description="Helical" evidence="8">
    <location>
        <begin position="78"/>
        <end position="99"/>
    </location>
</feature>
<keyword evidence="3" id="KW-0813">Transport</keyword>
<feature type="transmembrane region" description="Helical" evidence="8">
    <location>
        <begin position="111"/>
        <end position="135"/>
    </location>
</feature>
<dbReference type="CDD" id="cd06550">
    <property type="entry name" value="TM_ABC_iron-siderophores_like"/>
    <property type="match status" value="1"/>
</dbReference>
<dbReference type="PANTHER" id="PTHR30472:SF24">
    <property type="entry name" value="FERRIC ENTEROBACTIN TRANSPORT SYSTEM PERMEASE PROTEIN FEPG"/>
    <property type="match status" value="1"/>
</dbReference>
<keyword evidence="5 8" id="KW-0812">Transmembrane</keyword>
<dbReference type="EMBL" id="VLLL01000005">
    <property type="protein sequence ID" value="TWJ15217.1"/>
    <property type="molecule type" value="Genomic_DNA"/>
</dbReference>
<dbReference type="RefSeq" id="WP_211354280.1">
    <property type="nucleotide sequence ID" value="NZ_BAABIJ010000001.1"/>
</dbReference>
<evidence type="ECO:0000256" key="2">
    <source>
        <dbReference type="ARBA" id="ARBA00007935"/>
    </source>
</evidence>
<dbReference type="InterPro" id="IPR037294">
    <property type="entry name" value="ABC_BtuC-like"/>
</dbReference>
<feature type="transmembrane region" description="Helical" evidence="8">
    <location>
        <begin position="319"/>
        <end position="338"/>
    </location>
</feature>
<comment type="similarity">
    <text evidence="2">Belongs to the binding-protein-dependent transport system permease family. FecCD subfamily.</text>
</comment>